<reference evidence="2" key="2">
    <citation type="journal article" date="2015" name="Fish Shellfish Immunol.">
        <title>Early steps in the European eel (Anguilla anguilla)-Vibrio vulnificus interaction in the gills: Role of the RtxA13 toxin.</title>
        <authorList>
            <person name="Callol A."/>
            <person name="Pajuelo D."/>
            <person name="Ebbesson L."/>
            <person name="Teles M."/>
            <person name="MacKenzie S."/>
            <person name="Amaro C."/>
        </authorList>
    </citation>
    <scope>NUCLEOTIDE SEQUENCE</scope>
</reference>
<evidence type="ECO:0000313" key="2">
    <source>
        <dbReference type="EMBL" id="JAG99481.1"/>
    </source>
</evidence>
<reference evidence="2" key="1">
    <citation type="submission" date="2014-11" db="EMBL/GenBank/DDBJ databases">
        <authorList>
            <person name="Amaro Gonzalez C."/>
        </authorList>
    </citation>
    <scope>NUCLEOTIDE SEQUENCE</scope>
</reference>
<sequence length="50" mass="5910">MFPCVFLSVAYSNEVFPQVKALGRSCHYLFCTVTYCSYVFSWIVLYLLYH</sequence>
<dbReference type="EMBL" id="GBXM01109095">
    <property type="protein sequence ID" value="JAG99481.1"/>
    <property type="molecule type" value="Transcribed_RNA"/>
</dbReference>
<keyword evidence="1" id="KW-0472">Membrane</keyword>
<accession>A0A0E9P5G9</accession>
<protein>
    <submittedName>
        <fullName evidence="2">Uncharacterized protein</fullName>
    </submittedName>
</protein>
<name>A0A0E9P5G9_ANGAN</name>
<proteinExistence type="predicted"/>
<organism evidence="2">
    <name type="scientific">Anguilla anguilla</name>
    <name type="common">European freshwater eel</name>
    <name type="synonym">Muraena anguilla</name>
    <dbReference type="NCBI Taxonomy" id="7936"/>
    <lineage>
        <taxon>Eukaryota</taxon>
        <taxon>Metazoa</taxon>
        <taxon>Chordata</taxon>
        <taxon>Craniata</taxon>
        <taxon>Vertebrata</taxon>
        <taxon>Euteleostomi</taxon>
        <taxon>Actinopterygii</taxon>
        <taxon>Neopterygii</taxon>
        <taxon>Teleostei</taxon>
        <taxon>Anguilliformes</taxon>
        <taxon>Anguillidae</taxon>
        <taxon>Anguilla</taxon>
    </lineage>
</organism>
<keyword evidence="1" id="KW-0812">Transmembrane</keyword>
<dbReference type="AlphaFoldDB" id="A0A0E9P5G9"/>
<evidence type="ECO:0000256" key="1">
    <source>
        <dbReference type="SAM" id="Phobius"/>
    </source>
</evidence>
<feature type="transmembrane region" description="Helical" evidence="1">
    <location>
        <begin position="27"/>
        <end position="49"/>
    </location>
</feature>
<keyword evidence="1" id="KW-1133">Transmembrane helix</keyword>